<organism evidence="1">
    <name type="scientific">Anguilla anguilla</name>
    <name type="common">European freshwater eel</name>
    <name type="synonym">Muraena anguilla</name>
    <dbReference type="NCBI Taxonomy" id="7936"/>
    <lineage>
        <taxon>Eukaryota</taxon>
        <taxon>Metazoa</taxon>
        <taxon>Chordata</taxon>
        <taxon>Craniata</taxon>
        <taxon>Vertebrata</taxon>
        <taxon>Euteleostomi</taxon>
        <taxon>Actinopterygii</taxon>
        <taxon>Neopterygii</taxon>
        <taxon>Teleostei</taxon>
        <taxon>Anguilliformes</taxon>
        <taxon>Anguillidae</taxon>
        <taxon>Anguilla</taxon>
    </lineage>
</organism>
<proteinExistence type="predicted"/>
<reference evidence="1" key="1">
    <citation type="submission" date="2014-11" db="EMBL/GenBank/DDBJ databases">
        <authorList>
            <person name="Amaro Gonzalez C."/>
        </authorList>
    </citation>
    <scope>NUCLEOTIDE SEQUENCE</scope>
</reference>
<sequence>MCLERFLSDSFAGSSVSLNFRNWRHRISISS</sequence>
<reference evidence="1" key="2">
    <citation type="journal article" date="2015" name="Fish Shellfish Immunol.">
        <title>Early steps in the European eel (Anguilla anguilla)-Vibrio vulnificus interaction in the gills: Role of the RtxA13 toxin.</title>
        <authorList>
            <person name="Callol A."/>
            <person name="Pajuelo D."/>
            <person name="Ebbesson L."/>
            <person name="Teles M."/>
            <person name="MacKenzie S."/>
            <person name="Amaro C."/>
        </authorList>
    </citation>
    <scope>NUCLEOTIDE SEQUENCE</scope>
</reference>
<evidence type="ECO:0000313" key="1">
    <source>
        <dbReference type="EMBL" id="JAH12700.1"/>
    </source>
</evidence>
<accession>A0A0E9Q8M7</accession>
<name>A0A0E9Q8M7_ANGAN</name>
<protein>
    <submittedName>
        <fullName evidence="1">Uncharacterized protein</fullName>
    </submittedName>
</protein>
<dbReference type="EMBL" id="GBXM01095877">
    <property type="protein sequence ID" value="JAH12700.1"/>
    <property type="molecule type" value="Transcribed_RNA"/>
</dbReference>
<dbReference type="AlphaFoldDB" id="A0A0E9Q8M7"/>